<evidence type="ECO:0000313" key="2">
    <source>
        <dbReference type="Proteomes" id="UP000016933"/>
    </source>
</evidence>
<gene>
    <name evidence="1" type="ORF">DOTSEDRAFT_43888</name>
</gene>
<dbReference type="AlphaFoldDB" id="N1PT99"/>
<dbReference type="HOGENOM" id="CLU_1189898_0_0_1"/>
<protein>
    <submittedName>
        <fullName evidence="1">Uncharacterized protein</fullName>
    </submittedName>
</protein>
<keyword evidence="2" id="KW-1185">Reference proteome</keyword>
<proteinExistence type="predicted"/>
<organism evidence="1 2">
    <name type="scientific">Dothistroma septosporum (strain NZE10 / CBS 128990)</name>
    <name type="common">Red band needle blight fungus</name>
    <name type="synonym">Mycosphaerella pini</name>
    <dbReference type="NCBI Taxonomy" id="675120"/>
    <lineage>
        <taxon>Eukaryota</taxon>
        <taxon>Fungi</taxon>
        <taxon>Dikarya</taxon>
        <taxon>Ascomycota</taxon>
        <taxon>Pezizomycotina</taxon>
        <taxon>Dothideomycetes</taxon>
        <taxon>Dothideomycetidae</taxon>
        <taxon>Mycosphaerellales</taxon>
        <taxon>Mycosphaerellaceae</taxon>
        <taxon>Dothistroma</taxon>
    </lineage>
</organism>
<dbReference type="EMBL" id="KB446538">
    <property type="protein sequence ID" value="EME45590.1"/>
    <property type="molecule type" value="Genomic_DNA"/>
</dbReference>
<dbReference type="OrthoDB" id="10671348at2759"/>
<accession>N1PT99</accession>
<name>N1PT99_DOTSN</name>
<sequence length="233" mass="25468">MHRDFLDMMTITSITANTFDSHSDTGSVNNASQRSSTTSLIDELQDVAEISASNKTLVSYHDLLRHTNGGLILRTLHGFPYINDVNDTDLRRRTSTNTTSTIASTRGAHSSIQTEEAFTVRRMSGRVSFLCTSSSALTDVDMSRPHTATSNNEEGVLQARITSVSALPSSPARSRHNFSFSEDISASMCGCRALITALCKRLARQKSHEPTAAPSIHSLQATALPSHFQLRLR</sequence>
<dbReference type="Proteomes" id="UP000016933">
    <property type="component" value="Unassembled WGS sequence"/>
</dbReference>
<evidence type="ECO:0000313" key="1">
    <source>
        <dbReference type="EMBL" id="EME45590.1"/>
    </source>
</evidence>
<reference evidence="1 2" key="2">
    <citation type="journal article" date="2012" name="PLoS Pathog.">
        <title>Diverse lifestyles and strategies of plant pathogenesis encoded in the genomes of eighteen Dothideomycetes fungi.</title>
        <authorList>
            <person name="Ohm R.A."/>
            <person name="Feau N."/>
            <person name="Henrissat B."/>
            <person name="Schoch C.L."/>
            <person name="Horwitz B.A."/>
            <person name="Barry K.W."/>
            <person name="Condon B.J."/>
            <person name="Copeland A.C."/>
            <person name="Dhillon B."/>
            <person name="Glaser F."/>
            <person name="Hesse C.N."/>
            <person name="Kosti I."/>
            <person name="LaButti K."/>
            <person name="Lindquist E.A."/>
            <person name="Lucas S."/>
            <person name="Salamov A.A."/>
            <person name="Bradshaw R.E."/>
            <person name="Ciuffetti L."/>
            <person name="Hamelin R.C."/>
            <person name="Kema G.H.J."/>
            <person name="Lawrence C."/>
            <person name="Scott J.A."/>
            <person name="Spatafora J.W."/>
            <person name="Turgeon B.G."/>
            <person name="de Wit P.J.G.M."/>
            <person name="Zhong S."/>
            <person name="Goodwin S.B."/>
            <person name="Grigoriev I.V."/>
        </authorList>
    </citation>
    <scope>NUCLEOTIDE SEQUENCE [LARGE SCALE GENOMIC DNA]</scope>
    <source>
        <strain evidence="2">NZE10 / CBS 128990</strain>
    </source>
</reference>
<reference evidence="2" key="1">
    <citation type="journal article" date="2012" name="PLoS Genet.">
        <title>The genomes of the fungal plant pathogens Cladosporium fulvum and Dothistroma septosporum reveal adaptation to different hosts and lifestyles but also signatures of common ancestry.</title>
        <authorList>
            <person name="de Wit P.J.G.M."/>
            <person name="van der Burgt A."/>
            <person name="Oekmen B."/>
            <person name="Stergiopoulos I."/>
            <person name="Abd-Elsalam K.A."/>
            <person name="Aerts A.L."/>
            <person name="Bahkali A.H."/>
            <person name="Beenen H.G."/>
            <person name="Chettri P."/>
            <person name="Cox M.P."/>
            <person name="Datema E."/>
            <person name="de Vries R.P."/>
            <person name="Dhillon B."/>
            <person name="Ganley A.R."/>
            <person name="Griffiths S.A."/>
            <person name="Guo Y."/>
            <person name="Hamelin R.C."/>
            <person name="Henrissat B."/>
            <person name="Kabir M.S."/>
            <person name="Jashni M.K."/>
            <person name="Kema G."/>
            <person name="Klaubauf S."/>
            <person name="Lapidus A."/>
            <person name="Levasseur A."/>
            <person name="Lindquist E."/>
            <person name="Mehrabi R."/>
            <person name="Ohm R.A."/>
            <person name="Owen T.J."/>
            <person name="Salamov A."/>
            <person name="Schwelm A."/>
            <person name="Schijlen E."/>
            <person name="Sun H."/>
            <person name="van den Burg H.A."/>
            <person name="van Ham R.C.H.J."/>
            <person name="Zhang S."/>
            <person name="Goodwin S.B."/>
            <person name="Grigoriev I.V."/>
            <person name="Collemare J."/>
            <person name="Bradshaw R.E."/>
        </authorList>
    </citation>
    <scope>NUCLEOTIDE SEQUENCE [LARGE SCALE GENOMIC DNA]</scope>
    <source>
        <strain evidence="2">NZE10 / CBS 128990</strain>
    </source>
</reference>